<dbReference type="Pfam" id="PF12110">
    <property type="entry name" value="Nup96"/>
    <property type="match status" value="1"/>
</dbReference>
<dbReference type="AlphaFoldDB" id="A0A8R1HNF7"/>
<feature type="compositionally biased region" description="Acidic residues" evidence="1">
    <location>
        <begin position="17"/>
        <end position="30"/>
    </location>
</feature>
<protein>
    <submittedName>
        <fullName evidence="3">Nup96 domain-containing protein</fullName>
    </submittedName>
</protein>
<name>A0A8R1HNF7_CAEJA</name>
<keyword evidence="4" id="KW-1185">Reference proteome</keyword>
<evidence type="ECO:0000313" key="3">
    <source>
        <dbReference type="EnsemblMetazoa" id="CJA03299.1"/>
    </source>
</evidence>
<reference evidence="3" key="2">
    <citation type="submission" date="2022-06" db="UniProtKB">
        <authorList>
            <consortium name="EnsemblMetazoa"/>
        </authorList>
    </citation>
    <scope>IDENTIFICATION</scope>
    <source>
        <strain evidence="3">DF5081</strain>
    </source>
</reference>
<dbReference type="Gene3D" id="1.25.40.690">
    <property type="match status" value="1"/>
</dbReference>
<evidence type="ECO:0000313" key="4">
    <source>
        <dbReference type="Proteomes" id="UP000005237"/>
    </source>
</evidence>
<organism evidence="3 4">
    <name type="scientific">Caenorhabditis japonica</name>
    <dbReference type="NCBI Taxonomy" id="281687"/>
    <lineage>
        <taxon>Eukaryota</taxon>
        <taxon>Metazoa</taxon>
        <taxon>Ecdysozoa</taxon>
        <taxon>Nematoda</taxon>
        <taxon>Chromadorea</taxon>
        <taxon>Rhabditida</taxon>
        <taxon>Rhabditina</taxon>
        <taxon>Rhabditomorpha</taxon>
        <taxon>Rhabditoidea</taxon>
        <taxon>Rhabditidae</taxon>
        <taxon>Peloderinae</taxon>
        <taxon>Caenorhabditis</taxon>
    </lineage>
</organism>
<accession>A0A8R1HNF7</accession>
<reference evidence="4" key="1">
    <citation type="submission" date="2010-08" db="EMBL/GenBank/DDBJ databases">
        <authorList>
            <consortium name="Caenorhabditis japonica Sequencing Consortium"/>
            <person name="Wilson R.K."/>
        </authorList>
    </citation>
    <scope>NUCLEOTIDE SEQUENCE [LARGE SCALE GENOMIC DNA]</scope>
    <source>
        <strain evidence="4">DF5081</strain>
    </source>
</reference>
<dbReference type="Proteomes" id="UP000005237">
    <property type="component" value="Unassembled WGS sequence"/>
</dbReference>
<dbReference type="EnsemblMetazoa" id="CJA03299.1">
    <property type="protein sequence ID" value="CJA03299.1"/>
    <property type="gene ID" value="WBGene00122503"/>
</dbReference>
<proteinExistence type="predicted"/>
<feature type="domain" description="Nuclear pore complex protein NUP96 C-terminal" evidence="2">
    <location>
        <begin position="250"/>
        <end position="505"/>
    </location>
</feature>
<feature type="region of interest" description="Disordered" evidence="1">
    <location>
        <begin position="1"/>
        <end position="36"/>
    </location>
</feature>
<evidence type="ECO:0000256" key="1">
    <source>
        <dbReference type="SAM" id="MobiDB-lite"/>
    </source>
</evidence>
<sequence>MDNTREDQRISNMTTEFLDDESFADIEEGEQPEKKPKLELLADLEYESSRFIRNLQDRKVMPKSREPANQFTGGREESKVIGYGKSKLIDLGLVKGRSSRVGWSETGCLVWSAQPVHNQVLFGTLDRTSDVTDSTLTEMLDVNVNICESSRKGPSQQADSLSASLTSSFVTYSDSYSEMFNKYIDIAHAGGYDGHVSVWKLLSALFPSERQDGWSFERGDRIGEWLRIEALKRVPEDRGRRDDATTLVWKQLCVGDVEAAFRVAIDNGLAKLASILHSSVVCPEATIHCFKAQIENWRKCEVLHLVPKSTLKCYVLMSGVSHFEWTQDGQSHSINCLEGLHWTQALGLHVWYLRNWTGLEEAYDAYQQDVKAGRAASNRGDLHGELIKLACEAQHSMEVVLDCAAGESPHDHFLQWHIWSVLISVGYRTMSKTVETRLHRSYSAQLEAAKLSKYAVFVLQHVDDDEERATAVRSLLDRIARFTDNDMFDMISEQFDIPSEWIAESQFAIAKSADDSTQLFELAVSAKNYFEMRRLFVDDIAPTAVVAGDSDSLKTACLMIRPFVDNIPEWGASGMVYMDYCRLIDLLENDAEEEYLSEVLDSLENRLHAPIVSKSTIQKLALQTIGRHLFEYRADQNTLPEWTKLLGHRQLFKIFRDRSTWGVERFNIEYE</sequence>
<evidence type="ECO:0000259" key="2">
    <source>
        <dbReference type="Pfam" id="PF12110"/>
    </source>
</evidence>
<dbReference type="InterPro" id="IPR021967">
    <property type="entry name" value="Nup98_C"/>
</dbReference>